<dbReference type="GO" id="GO:0016491">
    <property type="term" value="F:oxidoreductase activity"/>
    <property type="evidence" value="ECO:0007669"/>
    <property type="project" value="UniProtKB-KW"/>
</dbReference>
<keyword evidence="7" id="KW-1185">Reference proteome</keyword>
<sequence>MTLTYLEKTLLTILGVIGLRILFRLSVLVWRKLIAPNLGLGIDLTKQGKWAVVTGSTSGIGKEFAKQLAEQGLNVVLVSQSQTKLEETADEIKQKYNVEVRIVQANLTEGQAVYSRIAKATEELEIAVVVNNAGASYEHPDLFNNISEESLTKILQLNVMAMAGVARALLPQMFQRKKGVLINMSSILAIIPAPYLTGYAASKAFVTKFSHDLAAEAEPHGVTVQCIIPGLVATKMSKIKKPTWMAPSPEIFVKSTLKTIGLELCTTGYPPHFLLTAFVHSLQYICEKGALWLISKTLCNIRNRALKKSRKEGNVATETLVH</sequence>
<keyword evidence="5" id="KW-0812">Transmembrane</keyword>
<keyword evidence="5" id="KW-1133">Transmembrane helix</keyword>
<reference evidence="6" key="1">
    <citation type="submission" date="2021-10" db="EMBL/GenBank/DDBJ databases">
        <title>Melipona bicolor Genome sequencing and assembly.</title>
        <authorList>
            <person name="Araujo N.S."/>
            <person name="Arias M.C."/>
        </authorList>
    </citation>
    <scope>NUCLEOTIDE SEQUENCE</scope>
    <source>
        <strain evidence="6">USP_2M_L1-L4_2017</strain>
        <tissue evidence="6">Whole body</tissue>
    </source>
</reference>
<feature type="transmembrane region" description="Helical" evidence="5">
    <location>
        <begin position="12"/>
        <end position="30"/>
    </location>
</feature>
<gene>
    <name evidence="6" type="ORF">K0M31_017062</name>
</gene>
<name>A0AA40KE91_9HYME</name>
<dbReference type="AlphaFoldDB" id="A0AA40KE91"/>
<dbReference type="Proteomes" id="UP001177670">
    <property type="component" value="Unassembled WGS sequence"/>
</dbReference>
<dbReference type="FunFam" id="3.40.50.720:FF:000137">
    <property type="entry name" value="Hydroxysteroid (17-beta) dehydrogenase 3"/>
    <property type="match status" value="1"/>
</dbReference>
<comment type="similarity">
    <text evidence="1 4">Belongs to the short-chain dehydrogenases/reductases (SDR) family.</text>
</comment>
<dbReference type="PANTHER" id="PTHR43899:SF13">
    <property type="entry name" value="RH59310P"/>
    <property type="match status" value="1"/>
</dbReference>
<dbReference type="Gene3D" id="3.40.50.720">
    <property type="entry name" value="NAD(P)-binding Rossmann-like Domain"/>
    <property type="match status" value="1"/>
</dbReference>
<comment type="caution">
    <text evidence="6">The sequence shown here is derived from an EMBL/GenBank/DDBJ whole genome shotgun (WGS) entry which is preliminary data.</text>
</comment>
<dbReference type="EMBL" id="JAHYIQ010000057">
    <property type="protein sequence ID" value="KAK1117013.1"/>
    <property type="molecule type" value="Genomic_DNA"/>
</dbReference>
<dbReference type="InterPro" id="IPR002347">
    <property type="entry name" value="SDR_fam"/>
</dbReference>
<protein>
    <recommendedName>
        <fullName evidence="8">Estradiol 17-beta-dehydrogenase 12</fullName>
    </recommendedName>
</protein>
<feature type="transmembrane region" description="Helical" evidence="5">
    <location>
        <begin position="180"/>
        <end position="201"/>
    </location>
</feature>
<dbReference type="SUPFAM" id="SSF51735">
    <property type="entry name" value="NAD(P)-binding Rossmann-fold domains"/>
    <property type="match status" value="1"/>
</dbReference>
<evidence type="ECO:0000256" key="1">
    <source>
        <dbReference type="ARBA" id="ARBA00006484"/>
    </source>
</evidence>
<evidence type="ECO:0000313" key="7">
    <source>
        <dbReference type="Proteomes" id="UP001177670"/>
    </source>
</evidence>
<dbReference type="PRINTS" id="PR00081">
    <property type="entry name" value="GDHRDH"/>
</dbReference>
<evidence type="ECO:0008006" key="8">
    <source>
        <dbReference type="Google" id="ProtNLM"/>
    </source>
</evidence>
<evidence type="ECO:0000256" key="2">
    <source>
        <dbReference type="ARBA" id="ARBA00022857"/>
    </source>
</evidence>
<dbReference type="CDD" id="cd05356">
    <property type="entry name" value="17beta-HSD1_like_SDR_c"/>
    <property type="match status" value="1"/>
</dbReference>
<evidence type="ECO:0000256" key="5">
    <source>
        <dbReference type="SAM" id="Phobius"/>
    </source>
</evidence>
<accession>A0AA40KE91</accession>
<dbReference type="InterPro" id="IPR051019">
    <property type="entry name" value="VLCFA-Steroid_DH"/>
</dbReference>
<keyword evidence="5" id="KW-0472">Membrane</keyword>
<evidence type="ECO:0000256" key="4">
    <source>
        <dbReference type="RuleBase" id="RU000363"/>
    </source>
</evidence>
<organism evidence="6 7">
    <name type="scientific">Melipona bicolor</name>
    <dbReference type="NCBI Taxonomy" id="60889"/>
    <lineage>
        <taxon>Eukaryota</taxon>
        <taxon>Metazoa</taxon>
        <taxon>Ecdysozoa</taxon>
        <taxon>Arthropoda</taxon>
        <taxon>Hexapoda</taxon>
        <taxon>Insecta</taxon>
        <taxon>Pterygota</taxon>
        <taxon>Neoptera</taxon>
        <taxon>Endopterygota</taxon>
        <taxon>Hymenoptera</taxon>
        <taxon>Apocrita</taxon>
        <taxon>Aculeata</taxon>
        <taxon>Apoidea</taxon>
        <taxon>Anthophila</taxon>
        <taxon>Apidae</taxon>
        <taxon>Melipona</taxon>
    </lineage>
</organism>
<evidence type="ECO:0000256" key="3">
    <source>
        <dbReference type="ARBA" id="ARBA00023002"/>
    </source>
</evidence>
<evidence type="ECO:0000313" key="6">
    <source>
        <dbReference type="EMBL" id="KAK1117013.1"/>
    </source>
</evidence>
<dbReference type="GO" id="GO:0005783">
    <property type="term" value="C:endoplasmic reticulum"/>
    <property type="evidence" value="ECO:0007669"/>
    <property type="project" value="TreeGrafter"/>
</dbReference>
<keyword evidence="3" id="KW-0560">Oxidoreductase</keyword>
<dbReference type="InterPro" id="IPR036291">
    <property type="entry name" value="NAD(P)-bd_dom_sf"/>
</dbReference>
<dbReference type="PIRSF" id="PIRSF000126">
    <property type="entry name" value="11-beta-HSD1"/>
    <property type="match status" value="1"/>
</dbReference>
<dbReference type="PRINTS" id="PR00080">
    <property type="entry name" value="SDRFAMILY"/>
</dbReference>
<proteinExistence type="inferred from homology"/>
<dbReference type="Pfam" id="PF00106">
    <property type="entry name" value="adh_short"/>
    <property type="match status" value="1"/>
</dbReference>
<keyword evidence="2" id="KW-0521">NADP</keyword>
<dbReference type="PANTHER" id="PTHR43899">
    <property type="entry name" value="RH59310P"/>
    <property type="match status" value="1"/>
</dbReference>